<organism evidence="1 2">
    <name type="scientific">Timema podura</name>
    <name type="common">Walking stick</name>
    <dbReference type="NCBI Taxonomy" id="61482"/>
    <lineage>
        <taxon>Eukaryota</taxon>
        <taxon>Metazoa</taxon>
        <taxon>Ecdysozoa</taxon>
        <taxon>Arthropoda</taxon>
        <taxon>Hexapoda</taxon>
        <taxon>Insecta</taxon>
        <taxon>Pterygota</taxon>
        <taxon>Neoptera</taxon>
        <taxon>Polyneoptera</taxon>
        <taxon>Phasmatodea</taxon>
        <taxon>Timematodea</taxon>
        <taxon>Timematoidea</taxon>
        <taxon>Timematidae</taxon>
        <taxon>Timema</taxon>
    </lineage>
</organism>
<evidence type="ECO:0000313" key="1">
    <source>
        <dbReference type="EMBL" id="CAG2062910.1"/>
    </source>
</evidence>
<dbReference type="InterPro" id="IPR042427">
    <property type="entry name" value="ZFYV1"/>
</dbReference>
<dbReference type="Gene3D" id="3.40.50.300">
    <property type="entry name" value="P-loop containing nucleotide triphosphate hydrolases"/>
    <property type="match status" value="1"/>
</dbReference>
<dbReference type="PANTHER" id="PTHR46624:SF4">
    <property type="entry name" value="FYVE-TYPE DOMAIN-CONTAINING PROTEIN"/>
    <property type="match status" value="1"/>
</dbReference>
<name>A0ABN7PA75_TIMPD</name>
<evidence type="ECO:0000313" key="2">
    <source>
        <dbReference type="Proteomes" id="UP001153148"/>
    </source>
</evidence>
<accession>A0ABN7PA75</accession>
<proteinExistence type="predicted"/>
<keyword evidence="2" id="KW-1185">Reference proteome</keyword>
<protein>
    <submittedName>
        <fullName evidence="1">Uncharacterized protein</fullName>
    </submittedName>
</protein>
<dbReference type="SUPFAM" id="SSF52540">
    <property type="entry name" value="P-loop containing nucleoside triphosphate hydrolases"/>
    <property type="match status" value="1"/>
</dbReference>
<dbReference type="InterPro" id="IPR027417">
    <property type="entry name" value="P-loop_NTPase"/>
</dbReference>
<gene>
    <name evidence="1" type="ORF">TPAB3V08_LOCUS9858</name>
</gene>
<dbReference type="EMBL" id="CAJPIN010023114">
    <property type="protein sequence ID" value="CAG2062910.1"/>
    <property type="molecule type" value="Genomic_DNA"/>
</dbReference>
<dbReference type="PANTHER" id="PTHR46624">
    <property type="entry name" value="AGAP002036-PA"/>
    <property type="match status" value="1"/>
</dbReference>
<reference evidence="1" key="1">
    <citation type="submission" date="2021-03" db="EMBL/GenBank/DDBJ databases">
        <authorList>
            <person name="Tran Van P."/>
        </authorList>
    </citation>
    <scope>NUCLEOTIDE SEQUENCE</scope>
</reference>
<comment type="caution">
    <text evidence="1">The sequence shown here is derived from an EMBL/GenBank/DDBJ whole genome shotgun (WGS) entry which is preliminary data.</text>
</comment>
<sequence length="203" mass="22620">MSINHRKSLLSHSSAIMESIDSLTIAERSLPPDIIPEGDSCSLGPSSEDTSFHLIDGKEYLKITSAEQFVKRLKCEKSDRVKVVSIFGNTGDGKSFTLNHTFFEGRTVFQTSCKQDSCTLGVWAAFDPLHSVICLDTEGLLGATNHENQRTRLLLKRRGLTRYTSSRLCSGLDREWSLEVPLLLSDRRSSSSMRLSTQIHCPP</sequence>
<dbReference type="Proteomes" id="UP001153148">
    <property type="component" value="Unassembled WGS sequence"/>
</dbReference>
<feature type="non-terminal residue" evidence="1">
    <location>
        <position position="203"/>
    </location>
</feature>